<feature type="domain" description="N-acetyltransferase" evidence="1">
    <location>
        <begin position="29"/>
        <end position="186"/>
    </location>
</feature>
<protein>
    <submittedName>
        <fullName evidence="2">GNAT family N-acetyltransferase</fullName>
    </submittedName>
</protein>
<dbReference type="PROSITE" id="PS51186">
    <property type="entry name" value="GNAT"/>
    <property type="match status" value="1"/>
</dbReference>
<gene>
    <name evidence="2" type="ORF">F0238_16080</name>
</gene>
<dbReference type="RefSeq" id="WP_171353170.1">
    <property type="nucleotide sequence ID" value="NZ_VTXP01000008.1"/>
</dbReference>
<dbReference type="AlphaFoldDB" id="A0AAP6ZMZ2"/>
<name>A0AAP6ZMZ2_9VIBR</name>
<dbReference type="CDD" id="cd04301">
    <property type="entry name" value="NAT_SF"/>
    <property type="match status" value="1"/>
</dbReference>
<comment type="caution">
    <text evidence="2">The sequence shown here is derived from an EMBL/GenBank/DDBJ whole genome shotgun (WGS) entry which is preliminary data.</text>
</comment>
<dbReference type="EMBL" id="VTXP01000008">
    <property type="protein sequence ID" value="NOJ24252.1"/>
    <property type="molecule type" value="Genomic_DNA"/>
</dbReference>
<evidence type="ECO:0000313" key="2">
    <source>
        <dbReference type="EMBL" id="NOJ24252.1"/>
    </source>
</evidence>
<dbReference type="Gene3D" id="3.40.630.30">
    <property type="match status" value="1"/>
</dbReference>
<dbReference type="Pfam" id="PF00583">
    <property type="entry name" value="Acetyltransf_1"/>
    <property type="match status" value="1"/>
</dbReference>
<dbReference type="SUPFAM" id="SSF55729">
    <property type="entry name" value="Acyl-CoA N-acyltransferases (Nat)"/>
    <property type="match status" value="1"/>
</dbReference>
<sequence>MNSCESKVYSFSSDTTVTQQTSANCEAQYVIRAAQVEQLDVLNELLCALHEEHHSKSPCTFKSGKDAVKAKDIAYYLVEPNHFVYAAIHSNQIVGFITGRVYILKSAALQSNCVGNIDEIYTLPKFRRLGIAQALVRRLETSFLQHGATHAYLDVWAQNKPALSFYAMQSFTSHTYSLKKVLVDQP</sequence>
<evidence type="ECO:0000259" key="1">
    <source>
        <dbReference type="PROSITE" id="PS51186"/>
    </source>
</evidence>
<evidence type="ECO:0000313" key="3">
    <source>
        <dbReference type="Proteomes" id="UP000576645"/>
    </source>
</evidence>
<dbReference type="PANTHER" id="PTHR43072">
    <property type="entry name" value="N-ACETYLTRANSFERASE"/>
    <property type="match status" value="1"/>
</dbReference>
<accession>A0AAP6ZMZ2</accession>
<dbReference type="Proteomes" id="UP000576645">
    <property type="component" value="Unassembled WGS sequence"/>
</dbReference>
<proteinExistence type="predicted"/>
<organism evidence="2 3">
    <name type="scientific">Vibrio coralliilyticus</name>
    <dbReference type="NCBI Taxonomy" id="190893"/>
    <lineage>
        <taxon>Bacteria</taxon>
        <taxon>Pseudomonadati</taxon>
        <taxon>Pseudomonadota</taxon>
        <taxon>Gammaproteobacteria</taxon>
        <taxon>Vibrionales</taxon>
        <taxon>Vibrionaceae</taxon>
        <taxon>Vibrio</taxon>
    </lineage>
</organism>
<dbReference type="GO" id="GO:0016747">
    <property type="term" value="F:acyltransferase activity, transferring groups other than amino-acyl groups"/>
    <property type="evidence" value="ECO:0007669"/>
    <property type="project" value="InterPro"/>
</dbReference>
<dbReference type="InterPro" id="IPR016181">
    <property type="entry name" value="Acyl_CoA_acyltransferase"/>
</dbReference>
<reference evidence="2 3" key="1">
    <citation type="submission" date="2019-09" db="EMBL/GenBank/DDBJ databases">
        <title>Draft genome sequencing and comparative genomics of hatchery-associated Vibrios.</title>
        <authorList>
            <person name="Kehlet-Delgado H."/>
            <person name="Mueller R.S."/>
        </authorList>
    </citation>
    <scope>NUCLEOTIDE SEQUENCE [LARGE SCALE GENOMIC DNA]</scope>
    <source>
        <strain evidence="2 3">09-121-3</strain>
    </source>
</reference>
<dbReference type="InterPro" id="IPR000182">
    <property type="entry name" value="GNAT_dom"/>
</dbReference>